<dbReference type="AlphaFoldDB" id="A0A4U6XQS1"/>
<dbReference type="PANTHER" id="PTHR47540">
    <property type="entry name" value="THIAMINE REPRESSIBLE GENES REGULATORY PROTEIN THI5"/>
    <property type="match status" value="1"/>
</dbReference>
<dbReference type="PROSITE" id="PS00463">
    <property type="entry name" value="ZN2_CY6_FUNGAL_1"/>
    <property type="match status" value="1"/>
</dbReference>
<keyword evidence="2" id="KW-0479">Metal-binding</keyword>
<dbReference type="PANTHER" id="PTHR47540:SF2">
    <property type="entry name" value="ZN(II)2CYS6 TRANSCRIPTION FACTOR (EUROFUNG)"/>
    <property type="match status" value="1"/>
</dbReference>
<dbReference type="OrthoDB" id="2328572at2759"/>
<keyword evidence="3" id="KW-0805">Transcription regulation</keyword>
<sequence>MSCNRKRRKVRKSCNACSSQKIRCGKQSPKCQRCEAKGLECAYSMSMRTGERPRIPASPRSLSGDHGMTTPLALRDGPLTAMSNTSPVSIISHVSHISQHQHQQQQQERERRLSGQSSEQSSEHRVDFHDEMMWLWEGTSDSDNFMDQGLCFDGAADFGIATNLTDLALSPTKPSSAAAMLTPMTHKYHAASLFDQPPLGGHGFPARPEHAQQQQQQQQQQQPRCSDTADSARSGSVAYSDDRPRPQPPQPPTPRCAARIHDCTLEVLGIVSDFHVPAQGCLTVAKGPGGTCAPLSSSSSSSLLLPLPLPLPLPHPGSHPLDDDTPREMGTVLSHNREILHRLNDLLDCRCFMRQEVLVLVYVAVYKALGWYAAVLGDDGSSEEDQGSQFALFDRIATTTSFVGSYCLDNDSQRVVAAHLVLTHLWEYVDPLVKRLRHWHPSSATHATKGRMSNIIDQHHQALQEELERITSRANSIKHT</sequence>
<evidence type="ECO:0000256" key="7">
    <source>
        <dbReference type="SAM" id="MobiDB-lite"/>
    </source>
</evidence>
<dbReference type="SMART" id="SM00066">
    <property type="entry name" value="GAL4"/>
    <property type="match status" value="1"/>
</dbReference>
<dbReference type="PRINTS" id="PR00755">
    <property type="entry name" value="AFLATOXINBRP"/>
</dbReference>
<gene>
    <name evidence="9" type="primary">aflR</name>
    <name evidence="9" type="ORF">CTA1_7613</name>
</gene>
<feature type="compositionally biased region" description="Low complexity" evidence="7">
    <location>
        <begin position="89"/>
        <end position="106"/>
    </location>
</feature>
<feature type="compositionally biased region" description="Polar residues" evidence="7">
    <location>
        <begin position="223"/>
        <end position="234"/>
    </location>
</feature>
<comment type="caution">
    <text evidence="9">The sequence shown here is derived from an EMBL/GenBank/DDBJ whole genome shotgun (WGS) entry which is preliminary data.</text>
</comment>
<accession>A0A4U6XQS1</accession>
<dbReference type="GO" id="GO:0000981">
    <property type="term" value="F:DNA-binding transcription factor activity, RNA polymerase II-specific"/>
    <property type="evidence" value="ECO:0007669"/>
    <property type="project" value="InterPro"/>
</dbReference>
<evidence type="ECO:0000256" key="1">
    <source>
        <dbReference type="ARBA" id="ARBA00004123"/>
    </source>
</evidence>
<feature type="compositionally biased region" description="Low complexity" evidence="7">
    <location>
        <begin position="212"/>
        <end position="222"/>
    </location>
</feature>
<evidence type="ECO:0000313" key="10">
    <source>
        <dbReference type="Proteomes" id="UP000310108"/>
    </source>
</evidence>
<dbReference type="GO" id="GO:0005634">
    <property type="term" value="C:nucleus"/>
    <property type="evidence" value="ECO:0007669"/>
    <property type="project" value="UniProtKB-SubCell"/>
</dbReference>
<evidence type="ECO:0000256" key="6">
    <source>
        <dbReference type="ARBA" id="ARBA00023242"/>
    </source>
</evidence>
<evidence type="ECO:0000256" key="2">
    <source>
        <dbReference type="ARBA" id="ARBA00022723"/>
    </source>
</evidence>
<feature type="region of interest" description="Disordered" evidence="7">
    <location>
        <begin position="48"/>
        <end position="126"/>
    </location>
</feature>
<dbReference type="InterPro" id="IPR013700">
    <property type="entry name" value="AflR"/>
</dbReference>
<dbReference type="Proteomes" id="UP000310108">
    <property type="component" value="Unassembled WGS sequence"/>
</dbReference>
<dbReference type="SUPFAM" id="SSF57701">
    <property type="entry name" value="Zn2/Cys6 DNA-binding domain"/>
    <property type="match status" value="1"/>
</dbReference>
<dbReference type="Pfam" id="PF00172">
    <property type="entry name" value="Zn_clus"/>
    <property type="match status" value="1"/>
</dbReference>
<evidence type="ECO:0000256" key="3">
    <source>
        <dbReference type="ARBA" id="ARBA00023015"/>
    </source>
</evidence>
<protein>
    <submittedName>
        <fullName evidence="9">Sterigmatocystin biosynthesis regulatory protein</fullName>
    </submittedName>
</protein>
<evidence type="ECO:0000256" key="5">
    <source>
        <dbReference type="ARBA" id="ARBA00023163"/>
    </source>
</evidence>
<comment type="subcellular location">
    <subcellularLocation>
        <location evidence="1">Nucleus</location>
    </subcellularLocation>
</comment>
<proteinExistence type="predicted"/>
<name>A0A4U6XQS1_9PEZI</name>
<dbReference type="PROSITE" id="PS50048">
    <property type="entry name" value="ZN2_CY6_FUNGAL_2"/>
    <property type="match status" value="1"/>
</dbReference>
<dbReference type="Gene3D" id="4.10.240.10">
    <property type="entry name" value="Zn(2)-C6 fungal-type DNA-binding domain"/>
    <property type="match status" value="1"/>
</dbReference>
<dbReference type="InterPro" id="IPR051711">
    <property type="entry name" value="Stress_Response_Reg"/>
</dbReference>
<evidence type="ECO:0000313" key="9">
    <source>
        <dbReference type="EMBL" id="TKW58213.1"/>
    </source>
</evidence>
<dbReference type="Pfam" id="PF08493">
    <property type="entry name" value="AflR"/>
    <property type="match status" value="1"/>
</dbReference>
<feature type="region of interest" description="Disordered" evidence="7">
    <location>
        <begin position="193"/>
        <end position="257"/>
    </location>
</feature>
<dbReference type="GO" id="GO:0043565">
    <property type="term" value="F:sequence-specific DNA binding"/>
    <property type="evidence" value="ECO:0007669"/>
    <property type="project" value="TreeGrafter"/>
</dbReference>
<dbReference type="GO" id="GO:0008270">
    <property type="term" value="F:zinc ion binding"/>
    <property type="evidence" value="ECO:0007669"/>
    <property type="project" value="InterPro"/>
</dbReference>
<dbReference type="GO" id="GO:0045122">
    <property type="term" value="P:aflatoxin biosynthetic process"/>
    <property type="evidence" value="ECO:0007669"/>
    <property type="project" value="InterPro"/>
</dbReference>
<evidence type="ECO:0000256" key="4">
    <source>
        <dbReference type="ARBA" id="ARBA00023125"/>
    </source>
</evidence>
<reference evidence="9 10" key="1">
    <citation type="journal article" date="2019" name="PLoS ONE">
        <title>Comparative genome analysis indicates high evolutionary potential of pathogenicity genes in Colletotrichum tanaceti.</title>
        <authorList>
            <person name="Lelwala R.V."/>
            <person name="Korhonen P.K."/>
            <person name="Young N.D."/>
            <person name="Scott J.B."/>
            <person name="Ades P.A."/>
            <person name="Gasser R.B."/>
            <person name="Taylor P.W.J."/>
        </authorList>
    </citation>
    <scope>NUCLEOTIDE SEQUENCE [LARGE SCALE GENOMIC DNA]</scope>
    <source>
        <strain evidence="9">BRIP57314</strain>
    </source>
</reference>
<evidence type="ECO:0000259" key="8">
    <source>
        <dbReference type="PROSITE" id="PS50048"/>
    </source>
</evidence>
<feature type="domain" description="Zn(2)-C6 fungal-type" evidence="8">
    <location>
        <begin position="13"/>
        <end position="43"/>
    </location>
</feature>
<keyword evidence="5" id="KW-0804">Transcription</keyword>
<dbReference type="InterPro" id="IPR001138">
    <property type="entry name" value="Zn2Cys6_DnaBD"/>
</dbReference>
<keyword evidence="6" id="KW-0539">Nucleus</keyword>
<dbReference type="CDD" id="cd00067">
    <property type="entry name" value="GAL4"/>
    <property type="match status" value="1"/>
</dbReference>
<dbReference type="EMBL" id="PJEX01000028">
    <property type="protein sequence ID" value="TKW58213.1"/>
    <property type="molecule type" value="Genomic_DNA"/>
</dbReference>
<keyword evidence="4" id="KW-0238">DNA-binding</keyword>
<organism evidence="9 10">
    <name type="scientific">Colletotrichum tanaceti</name>
    <dbReference type="NCBI Taxonomy" id="1306861"/>
    <lineage>
        <taxon>Eukaryota</taxon>
        <taxon>Fungi</taxon>
        <taxon>Dikarya</taxon>
        <taxon>Ascomycota</taxon>
        <taxon>Pezizomycotina</taxon>
        <taxon>Sordariomycetes</taxon>
        <taxon>Hypocreomycetidae</taxon>
        <taxon>Glomerellales</taxon>
        <taxon>Glomerellaceae</taxon>
        <taxon>Colletotrichum</taxon>
        <taxon>Colletotrichum destructivum species complex</taxon>
    </lineage>
</organism>
<dbReference type="GO" id="GO:0045944">
    <property type="term" value="P:positive regulation of transcription by RNA polymerase II"/>
    <property type="evidence" value="ECO:0007669"/>
    <property type="project" value="TreeGrafter"/>
</dbReference>
<keyword evidence="10" id="KW-1185">Reference proteome</keyword>
<dbReference type="InterPro" id="IPR036864">
    <property type="entry name" value="Zn2-C6_fun-type_DNA-bd_sf"/>
</dbReference>